<evidence type="ECO:0000313" key="2">
    <source>
        <dbReference type="EMBL" id="MFG6447235.1"/>
    </source>
</evidence>
<keyword evidence="3" id="KW-1185">Reference proteome</keyword>
<name>A0ABW7FSK5_9BURK</name>
<organism evidence="2 3">
    <name type="scientific">Roseateles rivi</name>
    <dbReference type="NCBI Taxonomy" id="3299028"/>
    <lineage>
        <taxon>Bacteria</taxon>
        <taxon>Pseudomonadati</taxon>
        <taxon>Pseudomonadota</taxon>
        <taxon>Betaproteobacteria</taxon>
        <taxon>Burkholderiales</taxon>
        <taxon>Sphaerotilaceae</taxon>
        <taxon>Roseateles</taxon>
    </lineage>
</organism>
<dbReference type="InterPro" id="IPR039315">
    <property type="entry name" value="CheW"/>
</dbReference>
<evidence type="ECO:0000313" key="3">
    <source>
        <dbReference type="Proteomes" id="UP001606099"/>
    </source>
</evidence>
<dbReference type="SUPFAM" id="SSF50341">
    <property type="entry name" value="CheW-like"/>
    <property type="match status" value="1"/>
</dbReference>
<dbReference type="PANTHER" id="PTHR22617">
    <property type="entry name" value="CHEMOTAXIS SENSOR HISTIDINE KINASE-RELATED"/>
    <property type="match status" value="1"/>
</dbReference>
<evidence type="ECO:0000259" key="1">
    <source>
        <dbReference type="PROSITE" id="PS50851"/>
    </source>
</evidence>
<dbReference type="EMBL" id="JBIGHZ010000001">
    <property type="protein sequence ID" value="MFG6447235.1"/>
    <property type="molecule type" value="Genomic_DNA"/>
</dbReference>
<proteinExistence type="predicted"/>
<reference evidence="2 3" key="1">
    <citation type="submission" date="2024-08" db="EMBL/GenBank/DDBJ databases">
        <authorList>
            <person name="Lu H."/>
        </authorList>
    </citation>
    <scope>NUCLEOTIDE SEQUENCE [LARGE SCALE GENOMIC DNA]</scope>
    <source>
        <strain evidence="2 3">BYS180W</strain>
    </source>
</reference>
<dbReference type="Pfam" id="PF01584">
    <property type="entry name" value="CheW"/>
    <property type="match status" value="1"/>
</dbReference>
<feature type="domain" description="CheW-like" evidence="1">
    <location>
        <begin position="27"/>
        <end position="169"/>
    </location>
</feature>
<sequence>MSGKQGLRELQQRLALRMQAVREVSAAAQWLAVECAGLGVLLSLRQAGEIFTPTAMTAVPHTVPWLLGVANLRGGLYTVVDLAQFLGLRSAASAAPGQRLVSFQSELGLNCALLVDELLGLRMEEQLRREPEDATVPRRPSFAAQRLRDAEGRSWQVLDLQVLASTPSFLQIASH</sequence>
<protein>
    <submittedName>
        <fullName evidence="2">Chemotaxis protein CheW</fullName>
    </submittedName>
</protein>
<gene>
    <name evidence="2" type="ORF">ACG0Z6_03135</name>
</gene>
<dbReference type="Proteomes" id="UP001606099">
    <property type="component" value="Unassembled WGS sequence"/>
</dbReference>
<dbReference type="PANTHER" id="PTHR22617:SF43">
    <property type="entry name" value="PROTEIN PILI"/>
    <property type="match status" value="1"/>
</dbReference>
<dbReference type="InterPro" id="IPR002545">
    <property type="entry name" value="CheW-lke_dom"/>
</dbReference>
<comment type="caution">
    <text evidence="2">The sequence shown here is derived from an EMBL/GenBank/DDBJ whole genome shotgun (WGS) entry which is preliminary data.</text>
</comment>
<accession>A0ABW7FSK5</accession>
<dbReference type="PROSITE" id="PS50851">
    <property type="entry name" value="CHEW"/>
    <property type="match status" value="1"/>
</dbReference>
<dbReference type="InterPro" id="IPR036061">
    <property type="entry name" value="CheW-like_dom_sf"/>
</dbReference>
<dbReference type="SMART" id="SM00260">
    <property type="entry name" value="CheW"/>
    <property type="match status" value="1"/>
</dbReference>
<dbReference type="Gene3D" id="2.40.50.180">
    <property type="entry name" value="CheA-289, Domain 4"/>
    <property type="match status" value="1"/>
</dbReference>
<dbReference type="RefSeq" id="WP_394458604.1">
    <property type="nucleotide sequence ID" value="NZ_JBIGHZ010000001.1"/>
</dbReference>